<dbReference type="SUPFAM" id="SSF50978">
    <property type="entry name" value="WD40 repeat-like"/>
    <property type="match status" value="1"/>
</dbReference>
<dbReference type="PROSITE" id="PS50294">
    <property type="entry name" value="WD_REPEATS_REGION"/>
    <property type="match status" value="4"/>
</dbReference>
<dbReference type="PRINTS" id="PR00320">
    <property type="entry name" value="GPROTEINBRPT"/>
</dbReference>
<evidence type="ECO:0000313" key="13">
    <source>
        <dbReference type="EMBL" id="KAH0541294.1"/>
    </source>
</evidence>
<evidence type="ECO:0000256" key="8">
    <source>
        <dbReference type="ARBA" id="ARBA00038415"/>
    </source>
</evidence>
<comment type="caution">
    <text evidence="13">The sequence shown here is derived from an EMBL/GenBank/DDBJ whole genome shotgun (WGS) entry which is preliminary data.</text>
</comment>
<evidence type="ECO:0000256" key="7">
    <source>
        <dbReference type="ARBA" id="ARBA00023136"/>
    </source>
</evidence>
<evidence type="ECO:0000256" key="11">
    <source>
        <dbReference type="PROSITE-ProRule" id="PRU00221"/>
    </source>
</evidence>
<evidence type="ECO:0000256" key="12">
    <source>
        <dbReference type="SAM" id="MobiDB-lite"/>
    </source>
</evidence>
<dbReference type="EMBL" id="JAGHQL010000082">
    <property type="protein sequence ID" value="KAH0541294.1"/>
    <property type="molecule type" value="Genomic_DNA"/>
</dbReference>
<evidence type="ECO:0000256" key="10">
    <source>
        <dbReference type="ARBA" id="ARBA00043913"/>
    </source>
</evidence>
<feature type="region of interest" description="Disordered" evidence="12">
    <location>
        <begin position="400"/>
        <end position="437"/>
    </location>
</feature>
<dbReference type="PANTHER" id="PTHR44156">
    <property type="entry name" value="SUPERNUMERARY LIMBS, ISOFORM B-RELATED"/>
    <property type="match status" value="1"/>
</dbReference>
<reference evidence="13" key="1">
    <citation type="submission" date="2021-03" db="EMBL/GenBank/DDBJ databases">
        <title>Comparative genomics and phylogenomic investigation of the class Geoglossomycetes provide insights into ecological specialization and systematics.</title>
        <authorList>
            <person name="Melie T."/>
            <person name="Pirro S."/>
            <person name="Miller A.N."/>
            <person name="Quandt A."/>
        </authorList>
    </citation>
    <scope>NUCLEOTIDE SEQUENCE</scope>
    <source>
        <strain evidence="13">GBOQ0MN5Z8</strain>
    </source>
</reference>
<evidence type="ECO:0000256" key="6">
    <source>
        <dbReference type="ARBA" id="ARBA00023128"/>
    </source>
</evidence>
<dbReference type="Gene3D" id="6.10.280.220">
    <property type="match status" value="1"/>
</dbReference>
<keyword evidence="6" id="KW-0496">Mitochondrion</keyword>
<feature type="compositionally biased region" description="Acidic residues" evidence="12">
    <location>
        <begin position="409"/>
        <end position="424"/>
    </location>
</feature>
<keyword evidence="7" id="KW-0472">Membrane</keyword>
<dbReference type="InterPro" id="IPR001680">
    <property type="entry name" value="WD40_rpt"/>
</dbReference>
<feature type="repeat" description="WD" evidence="11">
    <location>
        <begin position="527"/>
        <end position="549"/>
    </location>
</feature>
<name>A0A9P8I5R2_9PEZI</name>
<dbReference type="PROSITE" id="PS50082">
    <property type="entry name" value="WD_REPEATS_2"/>
    <property type="match status" value="5"/>
</dbReference>
<evidence type="ECO:0000256" key="2">
    <source>
        <dbReference type="ARBA" id="ARBA00022574"/>
    </source>
</evidence>
<evidence type="ECO:0000313" key="14">
    <source>
        <dbReference type="Proteomes" id="UP000698800"/>
    </source>
</evidence>
<gene>
    <name evidence="13" type="primary">MDV1</name>
    <name evidence="13" type="ORF">FGG08_004218</name>
</gene>
<keyword evidence="2 11" id="KW-0853">WD repeat</keyword>
<keyword evidence="4" id="KW-1000">Mitochondrion outer membrane</keyword>
<comment type="function">
    <text evidence="10">Involved in mitochondrial fission. Acts as an adapter protein required to form mitochondrial fission complexes. Formation of these complexes is required to promote constriction and fission of the mitochondrial compartment at a late step in mitochondrial division.</text>
</comment>
<proteinExistence type="inferred from homology"/>
<evidence type="ECO:0000256" key="4">
    <source>
        <dbReference type="ARBA" id="ARBA00022787"/>
    </source>
</evidence>
<evidence type="ECO:0000256" key="1">
    <source>
        <dbReference type="ARBA" id="ARBA00004570"/>
    </source>
</evidence>
<dbReference type="InterPro" id="IPR019775">
    <property type="entry name" value="WD40_repeat_CS"/>
</dbReference>
<comment type="similarity">
    <text evidence="8">Belongs to the WD repeat MDV1/CAF4 family.</text>
</comment>
<organism evidence="13 14">
    <name type="scientific">Glutinoglossum americanum</name>
    <dbReference type="NCBI Taxonomy" id="1670608"/>
    <lineage>
        <taxon>Eukaryota</taxon>
        <taxon>Fungi</taxon>
        <taxon>Dikarya</taxon>
        <taxon>Ascomycota</taxon>
        <taxon>Pezizomycotina</taxon>
        <taxon>Geoglossomycetes</taxon>
        <taxon>Geoglossales</taxon>
        <taxon>Geoglossaceae</taxon>
        <taxon>Glutinoglossum</taxon>
    </lineage>
</organism>
<keyword evidence="5" id="KW-0175">Coiled coil</keyword>
<feature type="repeat" description="WD" evidence="11">
    <location>
        <begin position="550"/>
        <end position="589"/>
    </location>
</feature>
<dbReference type="InterPro" id="IPR053299">
    <property type="entry name" value="ASTRA_WD_repeat"/>
</dbReference>
<feature type="region of interest" description="Disordered" evidence="12">
    <location>
        <begin position="659"/>
        <end position="701"/>
    </location>
</feature>
<feature type="repeat" description="WD" evidence="11">
    <location>
        <begin position="363"/>
        <end position="402"/>
    </location>
</feature>
<dbReference type="AlphaFoldDB" id="A0A9P8I5R2"/>
<dbReference type="GO" id="GO:0005741">
    <property type="term" value="C:mitochondrial outer membrane"/>
    <property type="evidence" value="ECO:0007669"/>
    <property type="project" value="UniProtKB-SubCell"/>
</dbReference>
<protein>
    <recommendedName>
        <fullName evidence="9">Mitochondrial division protein 1</fullName>
    </recommendedName>
</protein>
<dbReference type="InterPro" id="IPR020472">
    <property type="entry name" value="WD40_PAC1"/>
</dbReference>
<dbReference type="Pfam" id="PF00400">
    <property type="entry name" value="WD40"/>
    <property type="match status" value="4"/>
</dbReference>
<dbReference type="OrthoDB" id="496at2759"/>
<comment type="subcellular location">
    <subcellularLocation>
        <location evidence="1">Mitochondrion outer membrane</location>
        <topology evidence="1">Peripheral membrane protein</topology>
        <orientation evidence="1">Cytoplasmic side</orientation>
    </subcellularLocation>
</comment>
<dbReference type="Proteomes" id="UP000698800">
    <property type="component" value="Unassembled WGS sequence"/>
</dbReference>
<dbReference type="PROSITE" id="PS00678">
    <property type="entry name" value="WD_REPEATS_1"/>
    <property type="match status" value="3"/>
</dbReference>
<sequence>MASSSGRDASPSGIPAIPTEEDSILGNTLSSKNIEAFGRKVTTTANHLIGPFGDAGTGTHYQSALTELHRELRRPTIQRRVFSFAHATPSEIVRSKLSTSEIQYRALSYVPDELLANTPESDNVFSLFQGFQATLPEILPDHRKAHRRHSSRGQKLLGATDDASEIEGLPSMGKLKREKRELSRSLEMLGIRKNMASSEIREIDNKIANLNSMRKIVLDRLAALEHDEALIEHDILNIDHQLEDLQEELEDAVALSQPTPKTEIEDDADMSETNPMNASFMSESIYEKLPSPKTRKHKTIRRKSMPILHEHFEPGLNIRELQAHNDMITALDFDVPFGTMVTAALDDTVRVWDLSAGRCMGLLEGHHASVRCVQVEDNIVATGSMDASIRLWDLSRAQYSPQDSRIGGGDEDDEDDGLAIENPDDLPPPPPASSMQDCPLFSLEAHVGEVTALFLRGDTLVSGSADKTIRQWDLEKGRCVQTLDVLWAAAQASATMNPSDGQWRQTGRLPDASADFVGALQCFDAALACGTADGMVRLWDLRSGQVHRSLVGHTGPVTCLQFDDIHMVTGSLDRSIRIWDLRTGSIYDAFAYDNPITSMQFDSRRIVAAAGEDVVKVYDKTDGRHWDCGAGIGAEEEGRNPSIVERVKIKDGYLTEGRKDGIDAINQDPELVPPGTTYSPNPSPSIKVGQDHQDHAETEDMTGARQIAASERKLIIFKPTSYFVDPVDSIRTGKNLVSF</sequence>
<feature type="region of interest" description="Disordered" evidence="12">
    <location>
        <begin position="253"/>
        <end position="273"/>
    </location>
</feature>
<dbReference type="FunFam" id="2.130.10.10:FF:000881">
    <property type="entry name" value="Mitochondrial division protein 1"/>
    <property type="match status" value="1"/>
</dbReference>
<evidence type="ECO:0000256" key="5">
    <source>
        <dbReference type="ARBA" id="ARBA00023054"/>
    </source>
</evidence>
<keyword evidence="14" id="KW-1185">Reference proteome</keyword>
<dbReference type="InterPro" id="IPR036322">
    <property type="entry name" value="WD40_repeat_dom_sf"/>
</dbReference>
<accession>A0A9P8I5R2</accession>
<keyword evidence="3" id="KW-0677">Repeat</keyword>
<dbReference type="CDD" id="cd22881">
    <property type="entry name" value="Mdv1_N"/>
    <property type="match status" value="1"/>
</dbReference>
<feature type="compositionally biased region" description="Basic and acidic residues" evidence="12">
    <location>
        <begin position="689"/>
        <end position="698"/>
    </location>
</feature>
<feature type="repeat" description="WD" evidence="11">
    <location>
        <begin position="321"/>
        <end position="362"/>
    </location>
</feature>
<dbReference type="InterPro" id="IPR015943">
    <property type="entry name" value="WD40/YVTN_repeat-like_dom_sf"/>
</dbReference>
<evidence type="ECO:0000256" key="9">
    <source>
        <dbReference type="ARBA" id="ARBA00039789"/>
    </source>
</evidence>
<dbReference type="CDD" id="cd00200">
    <property type="entry name" value="WD40"/>
    <property type="match status" value="1"/>
</dbReference>
<feature type="region of interest" description="Disordered" evidence="12">
    <location>
        <begin position="1"/>
        <end position="21"/>
    </location>
</feature>
<dbReference type="Gene3D" id="2.130.10.10">
    <property type="entry name" value="YVTN repeat-like/Quinoprotein amine dehydrogenase"/>
    <property type="match status" value="2"/>
</dbReference>
<feature type="repeat" description="WD" evidence="11">
    <location>
        <begin position="443"/>
        <end position="482"/>
    </location>
</feature>
<evidence type="ECO:0000256" key="3">
    <source>
        <dbReference type="ARBA" id="ARBA00022737"/>
    </source>
</evidence>
<dbReference type="SMART" id="SM00320">
    <property type="entry name" value="WD40"/>
    <property type="match status" value="6"/>
</dbReference>